<gene>
    <name evidence="2" type="ORF">GFSPODELE1_LOCUS5409</name>
</gene>
<protein>
    <recommendedName>
        <fullName evidence="1">Enoyl reductase (ER) domain-containing protein</fullName>
    </recommendedName>
</protein>
<dbReference type="SUPFAM" id="SSF51735">
    <property type="entry name" value="NAD(P)-binding Rossmann-fold domains"/>
    <property type="match status" value="1"/>
</dbReference>
<dbReference type="Pfam" id="PF00107">
    <property type="entry name" value="ADH_zinc_N"/>
    <property type="match status" value="1"/>
</dbReference>
<reference evidence="3" key="1">
    <citation type="submission" date="2024-04" db="EMBL/GenBank/DDBJ databases">
        <authorList>
            <person name="Shaw F."/>
            <person name="Minotto A."/>
        </authorList>
    </citation>
    <scope>NUCLEOTIDE SEQUENCE [LARGE SCALE GENOMIC DNA]</scope>
</reference>
<sequence>MSSPKQELPTHTQVLTVQKARTAAGGKSVYPNDAVLETKPVPKLGKGYVLVKINAAGFNHRDLWIRKGQYPSIIHGSTFGADGAGVVIASGDENDPLVNKRVFLVPTRGWENDPYAPESPKFTILGGGGFMSPLGTFAQYVVVERDQVIPSPDHLDDEHISAWPVGGVTAWRAVVINALVKKGDNVLITGIGGGVALIALQLCVALGANVYVSSGNEEKIRKAVSLGAKGGVNYKADDWSSELEALLRKQQGPTAALSAIIDSGGGDLMTRLGRLLKSGGRVVVYGMTANPKMTFTMREVLKNQQLIGSTMGSHKDLIEATEFLAEHKIVPVVSHILDGLEAAEEGFDLIARGEQFGKVVIRVKHATTVPAKL</sequence>
<evidence type="ECO:0000313" key="3">
    <source>
        <dbReference type="Proteomes" id="UP001497453"/>
    </source>
</evidence>
<dbReference type="Gene3D" id="3.40.50.720">
    <property type="entry name" value="NAD(P)-binding Rossmann-like Domain"/>
    <property type="match status" value="1"/>
</dbReference>
<dbReference type="PANTHER" id="PTHR45033">
    <property type="match status" value="1"/>
</dbReference>
<dbReference type="InterPro" id="IPR052711">
    <property type="entry name" value="Zinc_ADH-like"/>
</dbReference>
<dbReference type="SUPFAM" id="SSF50129">
    <property type="entry name" value="GroES-like"/>
    <property type="match status" value="1"/>
</dbReference>
<dbReference type="Proteomes" id="UP001497453">
    <property type="component" value="Chromosome 3"/>
</dbReference>
<dbReference type="Gene3D" id="3.90.180.10">
    <property type="entry name" value="Medium-chain alcohol dehydrogenases, catalytic domain"/>
    <property type="match status" value="1"/>
</dbReference>
<dbReference type="InterPro" id="IPR013149">
    <property type="entry name" value="ADH-like_C"/>
</dbReference>
<keyword evidence="3" id="KW-1185">Reference proteome</keyword>
<name>A0ABP1DBZ7_9APHY</name>
<evidence type="ECO:0000313" key="2">
    <source>
        <dbReference type="EMBL" id="CAL1705391.1"/>
    </source>
</evidence>
<accession>A0ABP1DBZ7</accession>
<feature type="domain" description="Enoyl reductase (ER)" evidence="1">
    <location>
        <begin position="25"/>
        <end position="361"/>
    </location>
</feature>
<dbReference type="InterPro" id="IPR013154">
    <property type="entry name" value="ADH-like_N"/>
</dbReference>
<dbReference type="EMBL" id="OZ037946">
    <property type="protein sequence ID" value="CAL1705391.1"/>
    <property type="molecule type" value="Genomic_DNA"/>
</dbReference>
<dbReference type="InterPro" id="IPR020843">
    <property type="entry name" value="ER"/>
</dbReference>
<evidence type="ECO:0000259" key="1">
    <source>
        <dbReference type="SMART" id="SM00829"/>
    </source>
</evidence>
<proteinExistence type="predicted"/>
<dbReference type="PANTHER" id="PTHR45033:SF3">
    <property type="entry name" value="DEHYDROGENASE, PUTATIVE (AFU_ORTHOLOGUE AFUA_2G13270)-RELATED"/>
    <property type="match status" value="1"/>
</dbReference>
<dbReference type="SMART" id="SM00829">
    <property type="entry name" value="PKS_ER"/>
    <property type="match status" value="1"/>
</dbReference>
<dbReference type="InterPro" id="IPR011032">
    <property type="entry name" value="GroES-like_sf"/>
</dbReference>
<dbReference type="Pfam" id="PF08240">
    <property type="entry name" value="ADH_N"/>
    <property type="match status" value="1"/>
</dbReference>
<dbReference type="InterPro" id="IPR036291">
    <property type="entry name" value="NAD(P)-bd_dom_sf"/>
</dbReference>
<organism evidence="2 3">
    <name type="scientific">Somion occarium</name>
    <dbReference type="NCBI Taxonomy" id="3059160"/>
    <lineage>
        <taxon>Eukaryota</taxon>
        <taxon>Fungi</taxon>
        <taxon>Dikarya</taxon>
        <taxon>Basidiomycota</taxon>
        <taxon>Agaricomycotina</taxon>
        <taxon>Agaricomycetes</taxon>
        <taxon>Polyporales</taxon>
        <taxon>Cerrenaceae</taxon>
        <taxon>Somion</taxon>
    </lineage>
</organism>